<gene>
    <name evidence="2" type="ORF">LOC62_04G006273</name>
</gene>
<protein>
    <submittedName>
        <fullName evidence="2">Uncharacterized protein</fullName>
    </submittedName>
</protein>
<dbReference type="Proteomes" id="UP000827549">
    <property type="component" value="Chromosome 4"/>
</dbReference>
<accession>A0AAF1BLY2</accession>
<dbReference type="AlphaFoldDB" id="A0AAF1BLY2"/>
<dbReference type="EMBL" id="CP086717">
    <property type="protein sequence ID" value="WOO82785.1"/>
    <property type="molecule type" value="Genomic_DNA"/>
</dbReference>
<sequence length="109" mass="11953">MLTKFALPLILAASAIAAPTSNESPNLAAKDLVSVPALNIRDLQPEGGLEARQRGQTCWGNGIWCGGNCIYEDPYLTMCCKPWERGAVCRYPYNKDCIPDGNGWFTCLR</sequence>
<feature type="chain" id="PRO_5041909091" evidence="1">
    <location>
        <begin position="18"/>
        <end position="109"/>
    </location>
</feature>
<organism evidence="2 3">
    <name type="scientific">Vanrija pseudolonga</name>
    <dbReference type="NCBI Taxonomy" id="143232"/>
    <lineage>
        <taxon>Eukaryota</taxon>
        <taxon>Fungi</taxon>
        <taxon>Dikarya</taxon>
        <taxon>Basidiomycota</taxon>
        <taxon>Agaricomycotina</taxon>
        <taxon>Tremellomycetes</taxon>
        <taxon>Trichosporonales</taxon>
        <taxon>Trichosporonaceae</taxon>
        <taxon>Vanrija</taxon>
    </lineage>
</organism>
<evidence type="ECO:0000313" key="2">
    <source>
        <dbReference type="EMBL" id="WOO82785.1"/>
    </source>
</evidence>
<evidence type="ECO:0000256" key="1">
    <source>
        <dbReference type="SAM" id="SignalP"/>
    </source>
</evidence>
<dbReference type="RefSeq" id="XP_062628817.1">
    <property type="nucleotide sequence ID" value="XM_062772833.1"/>
</dbReference>
<name>A0AAF1BLY2_9TREE</name>
<dbReference type="GeneID" id="87809498"/>
<proteinExistence type="predicted"/>
<evidence type="ECO:0000313" key="3">
    <source>
        <dbReference type="Proteomes" id="UP000827549"/>
    </source>
</evidence>
<keyword evidence="1" id="KW-0732">Signal</keyword>
<feature type="signal peptide" evidence="1">
    <location>
        <begin position="1"/>
        <end position="17"/>
    </location>
</feature>
<keyword evidence="3" id="KW-1185">Reference proteome</keyword>
<reference evidence="2" key="1">
    <citation type="submission" date="2023-10" db="EMBL/GenBank/DDBJ databases">
        <authorList>
            <person name="Noh H."/>
        </authorList>
    </citation>
    <scope>NUCLEOTIDE SEQUENCE</scope>
    <source>
        <strain evidence="2">DUCC4014</strain>
    </source>
</reference>